<dbReference type="AlphaFoldDB" id="G5LSK7"/>
<proteinExistence type="predicted"/>
<gene>
    <name evidence="1" type="ORF">LTSEALA_4013</name>
</gene>
<sequence>MCAHELKAVQPGDAAFLCYHIASASPGIAEIAITGGNDAANARPVVFII</sequence>
<accession>G5LSK7</accession>
<evidence type="ECO:0000313" key="2">
    <source>
        <dbReference type="Proteomes" id="UP000004642"/>
    </source>
</evidence>
<dbReference type="EMBL" id="AFCJ01001752">
    <property type="protein sequence ID" value="EHC34297.1"/>
    <property type="molecule type" value="Genomic_DNA"/>
</dbReference>
<organism evidence="1 2">
    <name type="scientific">Salmonella enterica subsp. enterica serovar Alachua str. R6-377</name>
    <dbReference type="NCBI Taxonomy" id="913241"/>
    <lineage>
        <taxon>Bacteria</taxon>
        <taxon>Pseudomonadati</taxon>
        <taxon>Pseudomonadota</taxon>
        <taxon>Gammaproteobacteria</taxon>
        <taxon>Enterobacterales</taxon>
        <taxon>Enterobacteriaceae</taxon>
        <taxon>Salmonella</taxon>
    </lineage>
</organism>
<protein>
    <submittedName>
        <fullName evidence="1">Uncharacterized protein</fullName>
    </submittedName>
</protein>
<dbReference type="Proteomes" id="UP000004642">
    <property type="component" value="Unassembled WGS sequence"/>
</dbReference>
<reference evidence="1 2" key="1">
    <citation type="journal article" date="2011" name="BMC Genomics">
        <title>Genome sequencing reveals diversification of virulence factor content and possible host adaptation in distinct subpopulations of Salmonella enterica.</title>
        <authorList>
            <person name="den Bakker H.C."/>
            <person name="Moreno Switt A.I."/>
            <person name="Govoni G."/>
            <person name="Cummings C.A."/>
            <person name="Ranieri M.L."/>
            <person name="Degoricija L."/>
            <person name="Hoelzer K."/>
            <person name="Rodriguez-Rivera L.D."/>
            <person name="Brown S."/>
            <person name="Bolchacova E."/>
            <person name="Furtado M.R."/>
            <person name="Wiedmann M."/>
        </authorList>
    </citation>
    <scope>NUCLEOTIDE SEQUENCE [LARGE SCALE GENOMIC DNA]</scope>
    <source>
        <strain evidence="1 2">R6-377</strain>
    </source>
</reference>
<comment type="caution">
    <text evidence="1">The sequence shown here is derived from an EMBL/GenBank/DDBJ whole genome shotgun (WGS) entry which is preliminary data.</text>
</comment>
<name>G5LSK7_SALET</name>
<evidence type="ECO:0000313" key="1">
    <source>
        <dbReference type="EMBL" id="EHC34297.1"/>
    </source>
</evidence>